<feature type="domain" description="RecX third three-helical" evidence="7">
    <location>
        <begin position="95"/>
        <end position="140"/>
    </location>
</feature>
<evidence type="ECO:0000256" key="2">
    <source>
        <dbReference type="ARBA" id="ARBA00009695"/>
    </source>
</evidence>
<dbReference type="Gene3D" id="1.10.10.10">
    <property type="entry name" value="Winged helix-like DNA-binding domain superfamily/Winged helix DNA-binding domain"/>
    <property type="match status" value="3"/>
</dbReference>
<dbReference type="InterPro" id="IPR053924">
    <property type="entry name" value="RecX_HTH_2nd"/>
</dbReference>
<evidence type="ECO:0000313" key="10">
    <source>
        <dbReference type="Proteomes" id="UP000305675"/>
    </source>
</evidence>
<evidence type="ECO:0000256" key="4">
    <source>
        <dbReference type="ARBA" id="ARBA00022490"/>
    </source>
</evidence>
<keyword evidence="4 5" id="KW-0963">Cytoplasm</keyword>
<dbReference type="InterPro" id="IPR053926">
    <property type="entry name" value="RecX_HTH_1st"/>
</dbReference>
<dbReference type="GO" id="GO:0005737">
    <property type="term" value="C:cytoplasm"/>
    <property type="evidence" value="ECO:0007669"/>
    <property type="project" value="UniProtKB-SubCell"/>
</dbReference>
<feature type="domain" description="RecX first three-helical" evidence="8">
    <location>
        <begin position="5"/>
        <end position="42"/>
    </location>
</feature>
<dbReference type="InterPro" id="IPR036388">
    <property type="entry name" value="WH-like_DNA-bd_sf"/>
</dbReference>
<dbReference type="AlphaFoldDB" id="A0A4U1BSB2"/>
<accession>A0A4U1BSB2</accession>
<organism evidence="9 10">
    <name type="scientific">Ferrimonas aestuarii</name>
    <dbReference type="NCBI Taxonomy" id="2569539"/>
    <lineage>
        <taxon>Bacteria</taxon>
        <taxon>Pseudomonadati</taxon>
        <taxon>Pseudomonadota</taxon>
        <taxon>Gammaproteobacteria</taxon>
        <taxon>Alteromonadales</taxon>
        <taxon>Ferrimonadaceae</taxon>
        <taxon>Ferrimonas</taxon>
    </lineage>
</organism>
<evidence type="ECO:0000256" key="5">
    <source>
        <dbReference type="HAMAP-Rule" id="MF_01114"/>
    </source>
</evidence>
<evidence type="ECO:0000313" key="9">
    <source>
        <dbReference type="EMBL" id="TKB58286.1"/>
    </source>
</evidence>
<evidence type="ECO:0000259" key="7">
    <source>
        <dbReference type="Pfam" id="PF21981"/>
    </source>
</evidence>
<dbReference type="Pfam" id="PF02631">
    <property type="entry name" value="RecX_HTH2"/>
    <property type="match status" value="1"/>
</dbReference>
<comment type="subcellular location">
    <subcellularLocation>
        <location evidence="1 5">Cytoplasm</location>
    </subcellularLocation>
</comment>
<feature type="domain" description="RecX second three-helical" evidence="6">
    <location>
        <begin position="49"/>
        <end position="89"/>
    </location>
</feature>
<dbReference type="InterPro" id="IPR003783">
    <property type="entry name" value="Regulatory_RecX"/>
</dbReference>
<evidence type="ECO:0000259" key="8">
    <source>
        <dbReference type="Pfam" id="PF21982"/>
    </source>
</evidence>
<reference evidence="9 10" key="1">
    <citation type="submission" date="2019-04" db="EMBL/GenBank/DDBJ databases">
        <authorList>
            <person name="Hwang J.C."/>
        </authorList>
    </citation>
    <scope>NUCLEOTIDE SEQUENCE [LARGE SCALE GENOMIC DNA]</scope>
    <source>
        <strain evidence="9 10">IMCC35002</strain>
    </source>
</reference>
<evidence type="ECO:0000256" key="1">
    <source>
        <dbReference type="ARBA" id="ARBA00004496"/>
    </source>
</evidence>
<name>A0A4U1BSB2_9GAMM</name>
<gene>
    <name evidence="5" type="primary">recX</name>
    <name evidence="9" type="ORF">FCL42_00575</name>
</gene>
<dbReference type="PANTHER" id="PTHR33602:SF1">
    <property type="entry name" value="REGULATORY PROTEIN RECX FAMILY PROTEIN"/>
    <property type="match status" value="1"/>
</dbReference>
<comment type="caution">
    <text evidence="9">The sequence shown here is derived from an EMBL/GenBank/DDBJ whole genome shotgun (WGS) entry which is preliminary data.</text>
</comment>
<dbReference type="Pfam" id="PF21982">
    <property type="entry name" value="RecX_HTH1"/>
    <property type="match status" value="1"/>
</dbReference>
<dbReference type="InterPro" id="IPR053925">
    <property type="entry name" value="RecX_HTH_3rd"/>
</dbReference>
<proteinExistence type="inferred from homology"/>
<sequence length="146" mass="16762">MSVIQTAVGILSRRDHSKAELKQKLHQRGFSVSEIEESVAQCDEWGYLDDGRFAMGYARSRALSGQGPQKIRQELKLKRVAPHLIEAALNQSELDWWQLCGDLAERRAHKFDLCDYHGRQKAFRFLMGRGFESDQIREALSALQQD</sequence>
<dbReference type="Proteomes" id="UP000305675">
    <property type="component" value="Unassembled WGS sequence"/>
</dbReference>
<dbReference type="Pfam" id="PF21981">
    <property type="entry name" value="RecX_HTH3"/>
    <property type="match status" value="1"/>
</dbReference>
<dbReference type="EMBL" id="SWCJ01000001">
    <property type="protein sequence ID" value="TKB58286.1"/>
    <property type="molecule type" value="Genomic_DNA"/>
</dbReference>
<comment type="similarity">
    <text evidence="2 5">Belongs to the RecX family.</text>
</comment>
<protein>
    <recommendedName>
        <fullName evidence="3 5">Regulatory protein RecX</fullName>
    </recommendedName>
</protein>
<dbReference type="OrthoDB" id="7066780at2"/>
<comment type="function">
    <text evidence="5">Modulates RecA activity.</text>
</comment>
<evidence type="ECO:0000256" key="3">
    <source>
        <dbReference type="ARBA" id="ARBA00018111"/>
    </source>
</evidence>
<dbReference type="HAMAP" id="MF_01114">
    <property type="entry name" value="RecX"/>
    <property type="match status" value="1"/>
</dbReference>
<dbReference type="GO" id="GO:0006282">
    <property type="term" value="P:regulation of DNA repair"/>
    <property type="evidence" value="ECO:0007669"/>
    <property type="project" value="UniProtKB-UniRule"/>
</dbReference>
<evidence type="ECO:0000259" key="6">
    <source>
        <dbReference type="Pfam" id="PF02631"/>
    </source>
</evidence>
<keyword evidence="10" id="KW-1185">Reference proteome</keyword>
<dbReference type="PANTHER" id="PTHR33602">
    <property type="entry name" value="REGULATORY PROTEIN RECX FAMILY PROTEIN"/>
    <property type="match status" value="1"/>
</dbReference>